<feature type="transmembrane region" description="Helical" evidence="1">
    <location>
        <begin position="6"/>
        <end position="27"/>
    </location>
</feature>
<gene>
    <name evidence="2" type="ORF">S12H4_53956</name>
</gene>
<name>X1V237_9ZZZZ</name>
<sequence length="37" mass="4099">MELMAVMYIVLVCVMGCTVLAFVFAIAGKDILMAFQR</sequence>
<dbReference type="EMBL" id="BARW01034419">
    <property type="protein sequence ID" value="GAJ06226.1"/>
    <property type="molecule type" value="Genomic_DNA"/>
</dbReference>
<protein>
    <submittedName>
        <fullName evidence="2">Uncharacterized protein</fullName>
    </submittedName>
</protein>
<reference evidence="2" key="1">
    <citation type="journal article" date="2014" name="Front. Microbiol.">
        <title>High frequency of phylogenetically diverse reductive dehalogenase-homologous genes in deep subseafloor sedimentary metagenomes.</title>
        <authorList>
            <person name="Kawai M."/>
            <person name="Futagami T."/>
            <person name="Toyoda A."/>
            <person name="Takaki Y."/>
            <person name="Nishi S."/>
            <person name="Hori S."/>
            <person name="Arai W."/>
            <person name="Tsubouchi T."/>
            <person name="Morono Y."/>
            <person name="Uchiyama I."/>
            <person name="Ito T."/>
            <person name="Fujiyama A."/>
            <person name="Inagaki F."/>
            <person name="Takami H."/>
        </authorList>
    </citation>
    <scope>NUCLEOTIDE SEQUENCE</scope>
    <source>
        <strain evidence="2">Expedition CK06-06</strain>
    </source>
</reference>
<keyword evidence="1" id="KW-0472">Membrane</keyword>
<keyword evidence="1" id="KW-0812">Transmembrane</keyword>
<dbReference type="AlphaFoldDB" id="X1V237"/>
<organism evidence="2">
    <name type="scientific">marine sediment metagenome</name>
    <dbReference type="NCBI Taxonomy" id="412755"/>
    <lineage>
        <taxon>unclassified sequences</taxon>
        <taxon>metagenomes</taxon>
        <taxon>ecological metagenomes</taxon>
    </lineage>
</organism>
<proteinExistence type="predicted"/>
<evidence type="ECO:0000256" key="1">
    <source>
        <dbReference type="SAM" id="Phobius"/>
    </source>
</evidence>
<feature type="non-terminal residue" evidence="2">
    <location>
        <position position="37"/>
    </location>
</feature>
<evidence type="ECO:0000313" key="2">
    <source>
        <dbReference type="EMBL" id="GAJ06226.1"/>
    </source>
</evidence>
<keyword evidence="1" id="KW-1133">Transmembrane helix</keyword>
<accession>X1V237</accession>
<comment type="caution">
    <text evidence="2">The sequence shown here is derived from an EMBL/GenBank/DDBJ whole genome shotgun (WGS) entry which is preliminary data.</text>
</comment>